<sequence length="137" mass="15254">MTDMGMDTLIGLALLAHLDRDVLFGIIPYQPSITPQYKQSSAGGGGRARVRPTAGWKRKHTAITVAHFNQQLDLQWLWMERCNQVQKNVCYHVDTAVDGFGVLKSYYAATDLGSWTKDVYDGSNQEYNGTIIPVASM</sequence>
<keyword evidence="2" id="KW-1185">Reference proteome</keyword>
<evidence type="ECO:0000313" key="2">
    <source>
        <dbReference type="Proteomes" id="UP001234581"/>
    </source>
</evidence>
<dbReference type="GeneID" id="83207711"/>
<dbReference type="EMBL" id="JARTCD010000001">
    <property type="protein sequence ID" value="KAJ8664011.1"/>
    <property type="molecule type" value="Genomic_DNA"/>
</dbReference>
<organism evidence="1 2">
    <name type="scientific">Lichtheimia ornata</name>
    <dbReference type="NCBI Taxonomy" id="688661"/>
    <lineage>
        <taxon>Eukaryota</taxon>
        <taxon>Fungi</taxon>
        <taxon>Fungi incertae sedis</taxon>
        <taxon>Mucoromycota</taxon>
        <taxon>Mucoromycotina</taxon>
        <taxon>Mucoromycetes</taxon>
        <taxon>Mucorales</taxon>
        <taxon>Lichtheimiaceae</taxon>
        <taxon>Lichtheimia</taxon>
    </lineage>
</organism>
<accession>A0AAD7Y5A7</accession>
<dbReference type="AlphaFoldDB" id="A0AAD7Y5A7"/>
<evidence type="ECO:0000313" key="1">
    <source>
        <dbReference type="EMBL" id="KAJ8664011.1"/>
    </source>
</evidence>
<name>A0AAD7Y5A7_9FUNG</name>
<proteinExistence type="predicted"/>
<dbReference type="RefSeq" id="XP_058348923.1">
    <property type="nucleotide sequence ID" value="XM_058480400.1"/>
</dbReference>
<gene>
    <name evidence="1" type="ORF">O0I10_000289</name>
</gene>
<reference evidence="1 2" key="1">
    <citation type="submission" date="2023-03" db="EMBL/GenBank/DDBJ databases">
        <title>Genome sequence of Lichtheimia ornata CBS 291.66.</title>
        <authorList>
            <person name="Mohabir J.T."/>
            <person name="Shea T.P."/>
            <person name="Kurbessoian T."/>
            <person name="Berby B."/>
            <person name="Fontaine J."/>
            <person name="Livny J."/>
            <person name="Gnirke A."/>
            <person name="Stajich J.E."/>
            <person name="Cuomo C.A."/>
        </authorList>
    </citation>
    <scope>NUCLEOTIDE SEQUENCE [LARGE SCALE GENOMIC DNA]</scope>
    <source>
        <strain evidence="1">CBS 291.66</strain>
    </source>
</reference>
<protein>
    <submittedName>
        <fullName evidence="1">Uncharacterized protein</fullName>
    </submittedName>
</protein>
<comment type="caution">
    <text evidence="1">The sequence shown here is derived from an EMBL/GenBank/DDBJ whole genome shotgun (WGS) entry which is preliminary data.</text>
</comment>
<dbReference type="Proteomes" id="UP001234581">
    <property type="component" value="Unassembled WGS sequence"/>
</dbReference>